<dbReference type="Pfam" id="PF00041">
    <property type="entry name" value="fn3"/>
    <property type="match status" value="1"/>
</dbReference>
<feature type="region of interest" description="Disordered" evidence="1">
    <location>
        <begin position="97"/>
        <end position="121"/>
    </location>
</feature>
<dbReference type="InterPro" id="IPR003961">
    <property type="entry name" value="FN3_dom"/>
</dbReference>
<dbReference type="PANTHER" id="PTHR21104">
    <property type="entry name" value="FIBRONECTIN TYPE III DOMAIN-CONTAINING PROTEIN"/>
    <property type="match status" value="1"/>
</dbReference>
<name>A0ABD0YQA4_9HEMI</name>
<dbReference type="InterPro" id="IPR036116">
    <property type="entry name" value="FN3_sf"/>
</dbReference>
<feature type="transmembrane region" description="Helical" evidence="2">
    <location>
        <begin position="131"/>
        <end position="151"/>
    </location>
</feature>
<dbReference type="Pfam" id="PF16066">
    <property type="entry name" value="DUF4808"/>
    <property type="match status" value="1"/>
</dbReference>
<evidence type="ECO:0000259" key="3">
    <source>
        <dbReference type="PROSITE" id="PS50853"/>
    </source>
</evidence>
<accession>A0ABD0YQA4</accession>
<dbReference type="Gene3D" id="2.60.40.10">
    <property type="entry name" value="Immunoglobulins"/>
    <property type="match status" value="1"/>
</dbReference>
<dbReference type="PROSITE" id="PS50853">
    <property type="entry name" value="FN3"/>
    <property type="match status" value="1"/>
</dbReference>
<keyword evidence="2" id="KW-1133">Transmembrane helix</keyword>
<evidence type="ECO:0000313" key="4">
    <source>
        <dbReference type="EMBL" id="KAL1138070.1"/>
    </source>
</evidence>
<dbReference type="Proteomes" id="UP001558652">
    <property type="component" value="Unassembled WGS sequence"/>
</dbReference>
<feature type="domain" description="Fibronectin type-III" evidence="3">
    <location>
        <begin position="1"/>
        <end position="82"/>
    </location>
</feature>
<keyword evidence="5" id="KW-1185">Reference proteome</keyword>
<dbReference type="AlphaFoldDB" id="A0ABD0YQA4"/>
<proteinExistence type="predicted"/>
<dbReference type="EMBL" id="JBFDAA010000004">
    <property type="protein sequence ID" value="KAL1138070.1"/>
    <property type="molecule type" value="Genomic_DNA"/>
</dbReference>
<dbReference type="InterPro" id="IPR032073">
    <property type="entry name" value="FNDC5_C"/>
</dbReference>
<keyword evidence="2" id="KW-0472">Membrane</keyword>
<dbReference type="PANTHER" id="PTHR21104:SF2">
    <property type="entry name" value="FIBRONECTIN TYPE-III DOMAIN-CONTAINING PROTEIN"/>
    <property type="match status" value="1"/>
</dbReference>
<dbReference type="CDD" id="cd00063">
    <property type="entry name" value="FN3"/>
    <property type="match status" value="1"/>
</dbReference>
<evidence type="ECO:0000256" key="2">
    <source>
        <dbReference type="SAM" id="Phobius"/>
    </source>
</evidence>
<dbReference type="SUPFAM" id="SSF49265">
    <property type="entry name" value="Fibronectin type III"/>
    <property type="match status" value="1"/>
</dbReference>
<sequence>MFLTPSEVKVSWKTAIDSVEKYDVTYKPTDASYRVVVVVAGNSDSVTLTGLTADTQYSVTVTAVRGGKKFKSRPVVFRTLGKNTDYPYINRPWLPTPQEQQVQITGNPPGGGTKTNSRSNMPPPYLQVRGIEVGIVCLVLLVWVGSIVLFFNRWGKIRMLLPYQPDYKDTQLKVPGSGACQLGGPSCQNTPGTAFCCPQVSDHRRFTAAKNGSVVVDYSIRQVFRRCRVKLPLVLNKKIPHGRLGVYGP</sequence>
<organism evidence="4 5">
    <name type="scientific">Ranatra chinensis</name>
    <dbReference type="NCBI Taxonomy" id="642074"/>
    <lineage>
        <taxon>Eukaryota</taxon>
        <taxon>Metazoa</taxon>
        <taxon>Ecdysozoa</taxon>
        <taxon>Arthropoda</taxon>
        <taxon>Hexapoda</taxon>
        <taxon>Insecta</taxon>
        <taxon>Pterygota</taxon>
        <taxon>Neoptera</taxon>
        <taxon>Paraneoptera</taxon>
        <taxon>Hemiptera</taxon>
        <taxon>Heteroptera</taxon>
        <taxon>Panheteroptera</taxon>
        <taxon>Nepomorpha</taxon>
        <taxon>Nepidae</taxon>
        <taxon>Ranatrinae</taxon>
        <taxon>Ranatra</taxon>
    </lineage>
</organism>
<evidence type="ECO:0000313" key="5">
    <source>
        <dbReference type="Proteomes" id="UP001558652"/>
    </source>
</evidence>
<evidence type="ECO:0000256" key="1">
    <source>
        <dbReference type="SAM" id="MobiDB-lite"/>
    </source>
</evidence>
<gene>
    <name evidence="4" type="ORF">AAG570_009765</name>
</gene>
<reference evidence="4 5" key="1">
    <citation type="submission" date="2024-07" db="EMBL/GenBank/DDBJ databases">
        <title>Chromosome-level genome assembly of the water stick insect Ranatra chinensis (Heteroptera: Nepidae).</title>
        <authorList>
            <person name="Liu X."/>
        </authorList>
    </citation>
    <scope>NUCLEOTIDE SEQUENCE [LARGE SCALE GENOMIC DNA]</scope>
    <source>
        <strain evidence="4">Cailab_2021Rc</strain>
        <tissue evidence="4">Muscle</tissue>
    </source>
</reference>
<protein>
    <recommendedName>
        <fullName evidence="3">Fibronectin type-III domain-containing protein</fullName>
    </recommendedName>
</protein>
<dbReference type="InterPro" id="IPR013783">
    <property type="entry name" value="Ig-like_fold"/>
</dbReference>
<keyword evidence="2" id="KW-0812">Transmembrane</keyword>
<comment type="caution">
    <text evidence="4">The sequence shown here is derived from an EMBL/GenBank/DDBJ whole genome shotgun (WGS) entry which is preliminary data.</text>
</comment>